<dbReference type="Pfam" id="PF02820">
    <property type="entry name" value="MBT"/>
    <property type="match status" value="1"/>
</dbReference>
<evidence type="ECO:0000256" key="2">
    <source>
        <dbReference type="PROSITE-ProRule" id="PRU00459"/>
    </source>
</evidence>
<dbReference type="SMART" id="SM00561">
    <property type="entry name" value="MBT"/>
    <property type="match status" value="1"/>
</dbReference>
<dbReference type="PROSITE" id="PS51079">
    <property type="entry name" value="MBT"/>
    <property type="match status" value="1"/>
</dbReference>
<evidence type="ECO:0000256" key="1">
    <source>
        <dbReference type="ARBA" id="ARBA00022737"/>
    </source>
</evidence>
<accession>A0A9X0CN84</accession>
<evidence type="ECO:0000313" key="4">
    <source>
        <dbReference type="Proteomes" id="UP001163046"/>
    </source>
</evidence>
<feature type="non-terminal residue" evidence="3">
    <location>
        <position position="1"/>
    </location>
</feature>
<dbReference type="Gene3D" id="2.30.30.140">
    <property type="match status" value="1"/>
</dbReference>
<dbReference type="InterPro" id="IPR050548">
    <property type="entry name" value="PcG_chromatin_remod_factors"/>
</dbReference>
<dbReference type="OrthoDB" id="5800688at2759"/>
<organism evidence="3 4">
    <name type="scientific">Desmophyllum pertusum</name>
    <dbReference type="NCBI Taxonomy" id="174260"/>
    <lineage>
        <taxon>Eukaryota</taxon>
        <taxon>Metazoa</taxon>
        <taxon>Cnidaria</taxon>
        <taxon>Anthozoa</taxon>
        <taxon>Hexacorallia</taxon>
        <taxon>Scleractinia</taxon>
        <taxon>Caryophylliina</taxon>
        <taxon>Caryophylliidae</taxon>
        <taxon>Desmophyllum</taxon>
    </lineage>
</organism>
<dbReference type="PANTHER" id="PTHR12247">
    <property type="entry name" value="POLYCOMB GROUP PROTEIN"/>
    <property type="match status" value="1"/>
</dbReference>
<dbReference type="GO" id="GO:0003682">
    <property type="term" value="F:chromatin binding"/>
    <property type="evidence" value="ECO:0007669"/>
    <property type="project" value="TreeGrafter"/>
</dbReference>
<protein>
    <submittedName>
        <fullName evidence="3">Uncharacterized protein</fullName>
    </submittedName>
</protein>
<keyword evidence="4" id="KW-1185">Reference proteome</keyword>
<evidence type="ECO:0000313" key="3">
    <source>
        <dbReference type="EMBL" id="KAJ7369326.1"/>
    </source>
</evidence>
<dbReference type="EMBL" id="MU827064">
    <property type="protein sequence ID" value="KAJ7369326.1"/>
    <property type="molecule type" value="Genomic_DNA"/>
</dbReference>
<proteinExistence type="predicted"/>
<sequence>ATVEVPGLKPGMKLEAVDRNNPPSFCVATVIQQVGQRVRIRYDGFGKDSSNDCWCNFQAEELHPIGWCAQNGYPLQPPKGMWFKSYHQHCIQ</sequence>
<feature type="repeat" description="MBT" evidence="2">
    <location>
        <begin position="1"/>
        <end position="78"/>
    </location>
</feature>
<dbReference type="GO" id="GO:0005634">
    <property type="term" value="C:nucleus"/>
    <property type="evidence" value="ECO:0007669"/>
    <property type="project" value="InterPro"/>
</dbReference>
<keyword evidence="1" id="KW-0677">Repeat</keyword>
<dbReference type="InterPro" id="IPR004092">
    <property type="entry name" value="Mbt"/>
</dbReference>
<gene>
    <name evidence="3" type="ORF">OS493_039768</name>
</gene>
<comment type="caution">
    <text evidence="3">The sequence shown here is derived from an EMBL/GenBank/DDBJ whole genome shotgun (WGS) entry which is preliminary data.</text>
</comment>
<dbReference type="SUPFAM" id="SSF63748">
    <property type="entry name" value="Tudor/PWWP/MBT"/>
    <property type="match status" value="1"/>
</dbReference>
<dbReference type="GO" id="GO:0042393">
    <property type="term" value="F:histone binding"/>
    <property type="evidence" value="ECO:0007669"/>
    <property type="project" value="TreeGrafter"/>
</dbReference>
<dbReference type="Proteomes" id="UP001163046">
    <property type="component" value="Unassembled WGS sequence"/>
</dbReference>
<dbReference type="GO" id="GO:0045892">
    <property type="term" value="P:negative regulation of DNA-templated transcription"/>
    <property type="evidence" value="ECO:0007669"/>
    <property type="project" value="TreeGrafter"/>
</dbReference>
<reference evidence="3" key="1">
    <citation type="submission" date="2023-01" db="EMBL/GenBank/DDBJ databases">
        <title>Genome assembly of the deep-sea coral Lophelia pertusa.</title>
        <authorList>
            <person name="Herrera S."/>
            <person name="Cordes E."/>
        </authorList>
    </citation>
    <scope>NUCLEOTIDE SEQUENCE</scope>
    <source>
        <strain evidence="3">USNM1676648</strain>
        <tissue evidence="3">Polyp</tissue>
    </source>
</reference>
<dbReference type="AlphaFoldDB" id="A0A9X0CN84"/>
<name>A0A9X0CN84_9CNID</name>